<keyword evidence="3" id="KW-1185">Reference proteome</keyword>
<dbReference type="InterPro" id="IPR011009">
    <property type="entry name" value="Kinase-like_dom_sf"/>
</dbReference>
<dbReference type="SUPFAM" id="SSF56112">
    <property type="entry name" value="Protein kinase-like (PK-like)"/>
    <property type="match status" value="1"/>
</dbReference>
<gene>
    <name evidence="2" type="ORF">CDV28_10399</name>
</gene>
<dbReference type="InterPro" id="IPR000719">
    <property type="entry name" value="Prot_kinase_dom"/>
</dbReference>
<dbReference type="PROSITE" id="PS50011">
    <property type="entry name" value="PROTEIN_KINASE_DOM"/>
    <property type="match status" value="1"/>
</dbReference>
<name>A0A521G4H0_9BACT</name>
<keyword evidence="2" id="KW-0418">Kinase</keyword>
<feature type="domain" description="Protein kinase" evidence="1">
    <location>
        <begin position="16"/>
        <end position="347"/>
    </location>
</feature>
<dbReference type="EMBL" id="NQJD01000003">
    <property type="protein sequence ID" value="TAA75860.1"/>
    <property type="molecule type" value="Genomic_DNA"/>
</dbReference>
<reference evidence="2" key="1">
    <citation type="submission" date="2017-07" db="EMBL/GenBank/DDBJ databases">
        <title>The cable genome - Insights into the physiology and evolution of filamentous bacteria capable of sulfide oxidation via long distance electron transfer.</title>
        <authorList>
            <person name="Thorup C."/>
            <person name="Bjerg J.T."/>
            <person name="Schreiber L."/>
            <person name="Nielsen L.P."/>
            <person name="Kjeldsen K.U."/>
            <person name="Boesen T."/>
            <person name="Boggild A."/>
            <person name="Meysman F."/>
            <person name="Geelhoed J."/>
            <person name="Schramm A."/>
        </authorList>
    </citation>
    <scope>NUCLEOTIDE SEQUENCE [LARGE SCALE GENOMIC DNA]</scope>
    <source>
        <strain evidence="2">GS</strain>
    </source>
</reference>
<dbReference type="Proteomes" id="UP000316238">
    <property type="component" value="Unassembled WGS sequence"/>
</dbReference>
<dbReference type="Gene3D" id="1.10.510.10">
    <property type="entry name" value="Transferase(Phosphotransferase) domain 1"/>
    <property type="match status" value="1"/>
</dbReference>
<dbReference type="GO" id="GO:0004672">
    <property type="term" value="F:protein kinase activity"/>
    <property type="evidence" value="ECO:0007669"/>
    <property type="project" value="InterPro"/>
</dbReference>
<evidence type="ECO:0000259" key="1">
    <source>
        <dbReference type="PROSITE" id="PS50011"/>
    </source>
</evidence>
<comment type="caution">
    <text evidence="2">The sequence shown here is derived from an EMBL/GenBank/DDBJ whole genome shotgun (WGS) entry which is preliminary data.</text>
</comment>
<evidence type="ECO:0000313" key="3">
    <source>
        <dbReference type="Proteomes" id="UP000316238"/>
    </source>
</evidence>
<evidence type="ECO:0000313" key="2">
    <source>
        <dbReference type="EMBL" id="TAA75860.1"/>
    </source>
</evidence>
<accession>A0A521G4H0</accession>
<protein>
    <submittedName>
        <fullName evidence="2">Protein kinase domain-containing protein</fullName>
    </submittedName>
</protein>
<dbReference type="GO" id="GO:0005524">
    <property type="term" value="F:ATP binding"/>
    <property type="evidence" value="ECO:0007669"/>
    <property type="project" value="InterPro"/>
</dbReference>
<dbReference type="Pfam" id="PF00069">
    <property type="entry name" value="Pkinase"/>
    <property type="match status" value="1"/>
</dbReference>
<keyword evidence="2" id="KW-0808">Transferase</keyword>
<sequence length="500" mass="57025">MIQVRKAKAKNGTIVEYLDEIIGSGGMKDVYFTPDRKHVVAFFRDKQDRQAQERLEMITGVYRERIFNQEGGAYWENLFCWPSQMVEDDKGRIGVVVSTYQNHFFFATGSVNSDFLKIKGREKEGKWFASPSNRNKYLDPAERGCWLDYLRISILLSRAVRRMHAAGLAHSDLSYKNVLIDPAGGHACIIDIDGLVVPGKFPPDVVGTPDFIAPEVIKTCRLDRTDLNRKLPSIATDRHALAVLIYMYLLLRHPLRGDKVHDLDDPQRDEDLSMGERALFVEHLADRSNKIRLDNLKPLELPWKDTAALPCQITGPYLSKLFQQAFVDGLHCPEKRPTADEWEQALIKTVDLLQPCANPQCEQKWYVFDNTKSPKCPFCGTAYKGKLPVLNLYSSRHDGKFLPDNHRLMVYTGQSLFPWHVNRNIVPNERLSLQDRQRVGYFIFHNSTWLLVNERLPGLIDLASKQPVPPGSRIALSDNSQILFSKENGGRLAHIQLVDA</sequence>
<proteinExistence type="predicted"/>
<organism evidence="2 3">
    <name type="scientific">Candidatus Electronema aureum</name>
    <dbReference type="NCBI Taxonomy" id="2005002"/>
    <lineage>
        <taxon>Bacteria</taxon>
        <taxon>Pseudomonadati</taxon>
        <taxon>Thermodesulfobacteriota</taxon>
        <taxon>Desulfobulbia</taxon>
        <taxon>Desulfobulbales</taxon>
        <taxon>Desulfobulbaceae</taxon>
        <taxon>Candidatus Electronema</taxon>
    </lineage>
</organism>
<dbReference type="SMART" id="SM00220">
    <property type="entry name" value="S_TKc"/>
    <property type="match status" value="1"/>
</dbReference>
<dbReference type="AlphaFoldDB" id="A0A521G4H0"/>